<proteinExistence type="predicted"/>
<dbReference type="Pfam" id="PF08393">
    <property type="entry name" value="DHC_N2"/>
    <property type="match status" value="1"/>
</dbReference>
<dbReference type="AlphaFoldDB" id="A0A183PWZ8"/>
<keyword evidence="2" id="KW-1185">Reference proteome</keyword>
<accession>A0A183PWZ8</accession>
<evidence type="ECO:0000313" key="2">
    <source>
        <dbReference type="Proteomes" id="UP000269396"/>
    </source>
</evidence>
<dbReference type="InterPro" id="IPR013602">
    <property type="entry name" value="Dynein_heavy_linker"/>
</dbReference>
<dbReference type="Proteomes" id="UP000269396">
    <property type="component" value="Unassembled WGS sequence"/>
</dbReference>
<dbReference type="STRING" id="31246.A0A183PWZ8"/>
<gene>
    <name evidence="1" type="ORF">SMTD_LOCUS18884</name>
</gene>
<name>A0A183PWZ8_9TREM</name>
<evidence type="ECO:0000313" key="1">
    <source>
        <dbReference type="EMBL" id="VDP78263.1"/>
    </source>
</evidence>
<organism evidence="1 2">
    <name type="scientific">Schistosoma mattheei</name>
    <dbReference type="NCBI Taxonomy" id="31246"/>
    <lineage>
        <taxon>Eukaryota</taxon>
        <taxon>Metazoa</taxon>
        <taxon>Spiralia</taxon>
        <taxon>Lophotrochozoa</taxon>
        <taxon>Platyhelminthes</taxon>
        <taxon>Trematoda</taxon>
        <taxon>Digenea</taxon>
        <taxon>Strigeidida</taxon>
        <taxon>Schistosomatoidea</taxon>
        <taxon>Schistosomatidae</taxon>
        <taxon>Schistosoma</taxon>
    </lineage>
</organism>
<dbReference type="EMBL" id="UZAL01041285">
    <property type="protein sequence ID" value="VDP78263.1"/>
    <property type="molecule type" value="Genomic_DNA"/>
</dbReference>
<reference evidence="1 2" key="1">
    <citation type="submission" date="2018-11" db="EMBL/GenBank/DDBJ databases">
        <authorList>
            <consortium name="Pathogen Informatics"/>
        </authorList>
    </citation>
    <scope>NUCLEOTIDE SEQUENCE [LARGE SCALE GENOMIC DNA]</scope>
    <source>
        <strain>Denwood</strain>
        <strain evidence="2">Zambia</strain>
    </source>
</reference>
<protein>
    <submittedName>
        <fullName evidence="1">Uncharacterized protein</fullName>
    </submittedName>
</protein>
<sequence length="94" mass="10925">MKLKYLLWDSIDEWDKTINEWMNTEFFKLNPDDLTNTTMKYVKSVALMEKGLPPNTVVPLLKEKIILSDKHDHDFGGVLFSELDGLVVELSSFF</sequence>